<keyword evidence="2" id="KW-1185">Reference proteome</keyword>
<dbReference type="EMBL" id="JAXCGZ010005904">
    <property type="protein sequence ID" value="KAK7080482.1"/>
    <property type="molecule type" value="Genomic_DNA"/>
</dbReference>
<name>A0AAN9ADK7_HALRR</name>
<proteinExistence type="predicted"/>
<organism evidence="1 2">
    <name type="scientific">Halocaridina rubra</name>
    <name type="common">Hawaiian red shrimp</name>
    <dbReference type="NCBI Taxonomy" id="373956"/>
    <lineage>
        <taxon>Eukaryota</taxon>
        <taxon>Metazoa</taxon>
        <taxon>Ecdysozoa</taxon>
        <taxon>Arthropoda</taxon>
        <taxon>Crustacea</taxon>
        <taxon>Multicrustacea</taxon>
        <taxon>Malacostraca</taxon>
        <taxon>Eumalacostraca</taxon>
        <taxon>Eucarida</taxon>
        <taxon>Decapoda</taxon>
        <taxon>Pleocyemata</taxon>
        <taxon>Caridea</taxon>
        <taxon>Atyoidea</taxon>
        <taxon>Atyidae</taxon>
        <taxon>Halocaridina</taxon>
    </lineage>
</organism>
<reference evidence="1 2" key="1">
    <citation type="submission" date="2023-11" db="EMBL/GenBank/DDBJ databases">
        <title>Halocaridina rubra genome assembly.</title>
        <authorList>
            <person name="Smith C."/>
        </authorList>
    </citation>
    <scope>NUCLEOTIDE SEQUENCE [LARGE SCALE GENOMIC DNA]</scope>
    <source>
        <strain evidence="1">EP-1</strain>
        <tissue evidence="1">Whole</tissue>
    </source>
</reference>
<comment type="caution">
    <text evidence="1">The sequence shown here is derived from an EMBL/GenBank/DDBJ whole genome shotgun (WGS) entry which is preliminary data.</text>
</comment>
<dbReference type="AlphaFoldDB" id="A0AAN9ADK7"/>
<evidence type="ECO:0000313" key="1">
    <source>
        <dbReference type="EMBL" id="KAK7080482.1"/>
    </source>
</evidence>
<sequence length="79" mass="8400">MKAGPPIFVTRAEGISLCDHPAKETCTSMGEAIFVHSSKETSVAWCLGTFYLSRDPKAPGNSETPSCKVILVSDDSHSA</sequence>
<protein>
    <submittedName>
        <fullName evidence="1">Uncharacterized protein</fullName>
    </submittedName>
</protein>
<gene>
    <name evidence="1" type="ORF">SK128_022597</name>
</gene>
<accession>A0AAN9ADK7</accession>
<evidence type="ECO:0000313" key="2">
    <source>
        <dbReference type="Proteomes" id="UP001381693"/>
    </source>
</evidence>
<dbReference type="Proteomes" id="UP001381693">
    <property type="component" value="Unassembled WGS sequence"/>
</dbReference>